<name>A0ABW7H8B3_9BURK</name>
<dbReference type="RefSeq" id="WP_394406886.1">
    <property type="nucleotide sequence ID" value="NZ_JBIGIC010000002.1"/>
</dbReference>
<evidence type="ECO:0000313" key="1">
    <source>
        <dbReference type="EMBL" id="MFG6486024.1"/>
    </source>
</evidence>
<gene>
    <name evidence="1" type="ORF">ACG04R_05020</name>
</gene>
<proteinExistence type="predicted"/>
<dbReference type="EMBL" id="JBIGIC010000002">
    <property type="protein sequence ID" value="MFG6486024.1"/>
    <property type="molecule type" value="Genomic_DNA"/>
</dbReference>
<evidence type="ECO:0000313" key="2">
    <source>
        <dbReference type="Proteomes" id="UP001606134"/>
    </source>
</evidence>
<keyword evidence="2" id="KW-1185">Reference proteome</keyword>
<reference evidence="1 2" key="1">
    <citation type="submission" date="2024-08" db="EMBL/GenBank/DDBJ databases">
        <authorList>
            <person name="Lu H."/>
        </authorList>
    </citation>
    <scope>NUCLEOTIDE SEQUENCE [LARGE SCALE GENOMIC DNA]</scope>
    <source>
        <strain evidence="1 2">BYS78W</strain>
    </source>
</reference>
<dbReference type="Proteomes" id="UP001606134">
    <property type="component" value="Unassembled WGS sequence"/>
</dbReference>
<comment type="caution">
    <text evidence="1">The sequence shown here is derived from an EMBL/GenBank/DDBJ whole genome shotgun (WGS) entry which is preliminary data.</text>
</comment>
<sequence>MSRIPPPKVAPVVVDGIRYAQMAGDLAADGQMGGMLAAFGAGGEVLWTLKVYDNRRLITNLEGDVQDVFFRSMSVDPDRRLRIINESGGIFLVDLQTRSVTAAGEVRRVHPDGLQFMPEPPA</sequence>
<accession>A0ABW7H8B3</accession>
<protein>
    <submittedName>
        <fullName evidence="1">Uncharacterized protein</fullName>
    </submittedName>
</protein>
<organism evidence="1 2">
    <name type="scientific">Pelomonas candidula</name>
    <dbReference type="NCBI Taxonomy" id="3299025"/>
    <lineage>
        <taxon>Bacteria</taxon>
        <taxon>Pseudomonadati</taxon>
        <taxon>Pseudomonadota</taxon>
        <taxon>Betaproteobacteria</taxon>
        <taxon>Burkholderiales</taxon>
        <taxon>Sphaerotilaceae</taxon>
        <taxon>Roseateles</taxon>
    </lineage>
</organism>